<feature type="transmembrane region" description="Helical" evidence="1">
    <location>
        <begin position="134"/>
        <end position="155"/>
    </location>
</feature>
<comment type="caution">
    <text evidence="2">The sequence shown here is derived from an EMBL/GenBank/DDBJ whole genome shotgun (WGS) entry which is preliminary data.</text>
</comment>
<dbReference type="Pfam" id="PF14093">
    <property type="entry name" value="DUF4271"/>
    <property type="match status" value="1"/>
</dbReference>
<protein>
    <recommendedName>
        <fullName evidence="4">DUF4271 domain-containing protein</fullName>
    </recommendedName>
</protein>
<feature type="transmembrane region" description="Helical" evidence="1">
    <location>
        <begin position="65"/>
        <end position="83"/>
    </location>
</feature>
<evidence type="ECO:0008006" key="4">
    <source>
        <dbReference type="Google" id="ProtNLM"/>
    </source>
</evidence>
<keyword evidence="1" id="KW-0812">Transmembrane</keyword>
<keyword evidence="1" id="KW-0472">Membrane</keyword>
<keyword evidence="1" id="KW-1133">Transmembrane helix</keyword>
<gene>
    <name evidence="2" type="ORF">BST86_13360</name>
</gene>
<dbReference type="RefSeq" id="WP_105983688.1">
    <property type="nucleotide sequence ID" value="NZ_MQUC01000003.1"/>
</dbReference>
<feature type="transmembrane region" description="Helical" evidence="1">
    <location>
        <begin position="161"/>
        <end position="180"/>
    </location>
</feature>
<proteinExistence type="predicted"/>
<reference evidence="2 3" key="1">
    <citation type="submission" date="2016-11" db="EMBL/GenBank/DDBJ databases">
        <title>Trade-off between light-utilization and light-protection in marine flavobacteria.</title>
        <authorList>
            <person name="Kumagai Y."/>
        </authorList>
    </citation>
    <scope>NUCLEOTIDE SEQUENCE [LARGE SCALE GENOMIC DNA]</scope>
    <source>
        <strain evidence="2 3">JCM 17109</strain>
    </source>
</reference>
<dbReference type="Proteomes" id="UP000239532">
    <property type="component" value="Unassembled WGS sequence"/>
</dbReference>
<accession>A0A2S9WX05</accession>
<evidence type="ECO:0000313" key="2">
    <source>
        <dbReference type="EMBL" id="PRP68007.1"/>
    </source>
</evidence>
<feature type="transmembrane region" description="Helical" evidence="1">
    <location>
        <begin position="95"/>
        <end position="113"/>
    </location>
</feature>
<dbReference type="AlphaFoldDB" id="A0A2S9WX05"/>
<keyword evidence="3" id="KW-1185">Reference proteome</keyword>
<organism evidence="2 3">
    <name type="scientific">Nonlabens agnitus</name>
    <dbReference type="NCBI Taxonomy" id="870484"/>
    <lineage>
        <taxon>Bacteria</taxon>
        <taxon>Pseudomonadati</taxon>
        <taxon>Bacteroidota</taxon>
        <taxon>Flavobacteriia</taxon>
        <taxon>Flavobacteriales</taxon>
        <taxon>Flavobacteriaceae</taxon>
        <taxon>Nonlabens</taxon>
    </lineage>
</organism>
<sequence>MDALYRITESLDWISIIIFMCLLSFAVARQFTTLPVSEFLSVYVSSRFIKISRDGRIDNHHGYKYLGLIIYGISIALILFKLSTVQNGSQSLTNFILILTAVSTFLIFKHYLSKLLSTIANFEDLLISIDHERNLYRAALSVLLMVIVISIYYIFPTSNGFIQITAAVAGAVIIVYHFLVFYNHRNALSASFFYFILYLCTLEIAPYLLLYKYITV</sequence>
<feature type="transmembrane region" description="Helical" evidence="1">
    <location>
        <begin position="13"/>
        <end position="44"/>
    </location>
</feature>
<evidence type="ECO:0000313" key="3">
    <source>
        <dbReference type="Proteomes" id="UP000239532"/>
    </source>
</evidence>
<feature type="transmembrane region" description="Helical" evidence="1">
    <location>
        <begin position="192"/>
        <end position="214"/>
    </location>
</feature>
<dbReference type="EMBL" id="MQUC01000003">
    <property type="protein sequence ID" value="PRP68007.1"/>
    <property type="molecule type" value="Genomic_DNA"/>
</dbReference>
<dbReference type="OrthoDB" id="1438590at2"/>
<dbReference type="InterPro" id="IPR025367">
    <property type="entry name" value="DUF4271"/>
</dbReference>
<name>A0A2S9WX05_9FLAO</name>
<evidence type="ECO:0000256" key="1">
    <source>
        <dbReference type="SAM" id="Phobius"/>
    </source>
</evidence>